<dbReference type="RefSeq" id="XP_017769668.1">
    <property type="nucleotide sequence ID" value="XM_017914179.1"/>
</dbReference>
<feature type="compositionally biased region" description="Low complexity" evidence="1">
    <location>
        <begin position="128"/>
        <end position="142"/>
    </location>
</feature>
<protein>
    <submittedName>
        <fullName evidence="4 5">Papilin-like</fullName>
    </submittedName>
</protein>
<evidence type="ECO:0000313" key="4">
    <source>
        <dbReference type="RefSeq" id="XP_017769667.1"/>
    </source>
</evidence>
<gene>
    <name evidence="4 5 6" type="primary">LOC108557591</name>
</gene>
<keyword evidence="2" id="KW-0732">Signal</keyword>
<organism evidence="3 4">
    <name type="scientific">Nicrophorus vespilloides</name>
    <name type="common">Boreal carrion beetle</name>
    <dbReference type="NCBI Taxonomy" id="110193"/>
    <lineage>
        <taxon>Eukaryota</taxon>
        <taxon>Metazoa</taxon>
        <taxon>Ecdysozoa</taxon>
        <taxon>Arthropoda</taxon>
        <taxon>Hexapoda</taxon>
        <taxon>Insecta</taxon>
        <taxon>Pterygota</taxon>
        <taxon>Neoptera</taxon>
        <taxon>Endopterygota</taxon>
        <taxon>Coleoptera</taxon>
        <taxon>Polyphaga</taxon>
        <taxon>Staphyliniformia</taxon>
        <taxon>Silphidae</taxon>
        <taxon>Nicrophorinae</taxon>
        <taxon>Nicrophorus</taxon>
    </lineage>
</organism>
<feature type="compositionally biased region" description="Acidic residues" evidence="1">
    <location>
        <begin position="112"/>
        <end position="123"/>
    </location>
</feature>
<feature type="signal peptide" evidence="2">
    <location>
        <begin position="1"/>
        <end position="20"/>
    </location>
</feature>
<accession>A0ABM1M517</accession>
<feature type="compositionally biased region" description="Gly residues" evidence="1">
    <location>
        <begin position="87"/>
        <end position="99"/>
    </location>
</feature>
<evidence type="ECO:0000256" key="1">
    <source>
        <dbReference type="SAM" id="MobiDB-lite"/>
    </source>
</evidence>
<feature type="region of interest" description="Disordered" evidence="1">
    <location>
        <begin position="333"/>
        <end position="378"/>
    </location>
</feature>
<dbReference type="RefSeq" id="XP_017769669.1">
    <property type="nucleotide sequence ID" value="XM_017914180.1"/>
</dbReference>
<proteinExistence type="predicted"/>
<dbReference type="GeneID" id="108557591"/>
<evidence type="ECO:0000313" key="3">
    <source>
        <dbReference type="Proteomes" id="UP000695000"/>
    </source>
</evidence>
<feature type="chain" id="PRO_5045022676" evidence="2">
    <location>
        <begin position="21"/>
        <end position="578"/>
    </location>
</feature>
<sequence>MKCYLSAVCVFSVLVALSCAAPMPQSDQSGGSNTRLQTTNIVEGINSKIRLLRQYCPQIFQVIDNVIQNVTSTAFRVIGRAVLQSGGLGGGSRSSGGGSTSKVTVVLPTFPPDEDYDDEEDTNEVGGSSSTTTTEASSAIESRLTATSDSPKESEATAVKVEPTTEVDGNPLKIVIETTSEDAITTTPSEIEDLITVDLPNSVDLNVSTGLNVDEAVSSIDKLIYMNSEEAIVSDVATSTTEAVPEVKSEEAIVSVDITAELITSNPIVSSDEVVQVDVTTVKAIDSEILQPVDVTKSDEVELSVKTSVQSDAVDATIEAVVTTETVVTTEIADSSDSKETTTKQTSDESIEISSATESVVASTEASSEDVKEISENEIGIEDNRINLFDTENIIGDETSTEMAPFTSSPSELSREKRDVRVVRAAEAQQSDDQETAASGGNGPNPSDDLSNVDADDADRDKRYLPFGGSFGGHASGGHAGGGSGNFLFDIIRLVAGSGATEESDEKDNSPAGPGGVAEIDVAKGADGYTEGVPGPITRLFVLANRGLANLVQDLILRLAQTSERIVNFKARLVTALI</sequence>
<dbReference type="RefSeq" id="XP_017769667.1">
    <property type="nucleotide sequence ID" value="XM_017914178.1"/>
</dbReference>
<reference evidence="4 5" key="1">
    <citation type="submission" date="2025-05" db="UniProtKB">
        <authorList>
            <consortium name="RefSeq"/>
        </authorList>
    </citation>
    <scope>IDENTIFICATION</scope>
    <source>
        <tissue evidence="4 5">Whole Larva</tissue>
    </source>
</reference>
<feature type="region of interest" description="Disordered" evidence="1">
    <location>
        <begin position="396"/>
        <end position="461"/>
    </location>
</feature>
<evidence type="ECO:0000313" key="5">
    <source>
        <dbReference type="RefSeq" id="XP_017769668.1"/>
    </source>
</evidence>
<evidence type="ECO:0000256" key="2">
    <source>
        <dbReference type="SAM" id="SignalP"/>
    </source>
</evidence>
<name>A0ABM1M517_NICVS</name>
<evidence type="ECO:0000313" key="6">
    <source>
        <dbReference type="RefSeq" id="XP_017769669.1"/>
    </source>
</evidence>
<feature type="region of interest" description="Disordered" evidence="1">
    <location>
        <begin position="87"/>
        <end position="163"/>
    </location>
</feature>
<keyword evidence="3" id="KW-1185">Reference proteome</keyword>
<dbReference type="PROSITE" id="PS51257">
    <property type="entry name" value="PROKAR_LIPOPROTEIN"/>
    <property type="match status" value="1"/>
</dbReference>
<feature type="compositionally biased region" description="Basic and acidic residues" evidence="1">
    <location>
        <begin position="413"/>
        <end position="424"/>
    </location>
</feature>
<feature type="compositionally biased region" description="Low complexity" evidence="1">
    <location>
        <begin position="354"/>
        <end position="366"/>
    </location>
</feature>
<dbReference type="Proteomes" id="UP000695000">
    <property type="component" value="Unplaced"/>
</dbReference>